<evidence type="ECO:0000259" key="4">
    <source>
        <dbReference type="PROSITE" id="PS01124"/>
    </source>
</evidence>
<gene>
    <name evidence="5" type="ORF">PRRU23_12970</name>
</gene>
<keyword evidence="1" id="KW-0805">Transcription regulation</keyword>
<dbReference type="GO" id="GO:0043565">
    <property type="term" value="F:sequence-specific DNA binding"/>
    <property type="evidence" value="ECO:0007669"/>
    <property type="project" value="InterPro"/>
</dbReference>
<dbReference type="InterPro" id="IPR009057">
    <property type="entry name" value="Homeodomain-like_sf"/>
</dbReference>
<dbReference type="EMBL" id="BPTR01000001">
    <property type="protein sequence ID" value="GJG27597.1"/>
    <property type="molecule type" value="Genomic_DNA"/>
</dbReference>
<dbReference type="Gene3D" id="1.10.10.60">
    <property type="entry name" value="Homeodomain-like"/>
    <property type="match status" value="1"/>
</dbReference>
<organism evidence="5 6">
    <name type="scientific">Segatella bryantii</name>
    <name type="common">Prevotella bryantii</name>
    <dbReference type="NCBI Taxonomy" id="77095"/>
    <lineage>
        <taxon>Bacteria</taxon>
        <taxon>Pseudomonadati</taxon>
        <taxon>Bacteroidota</taxon>
        <taxon>Bacteroidia</taxon>
        <taxon>Bacteroidales</taxon>
        <taxon>Prevotellaceae</taxon>
        <taxon>Segatella</taxon>
    </lineage>
</organism>
<comment type="caution">
    <text evidence="5">The sequence shown here is derived from an EMBL/GenBank/DDBJ whole genome shotgun (WGS) entry which is preliminary data.</text>
</comment>
<keyword evidence="3" id="KW-0804">Transcription</keyword>
<reference evidence="5" key="1">
    <citation type="submission" date="2021-08" db="EMBL/GenBank/DDBJ databases">
        <title>Prevotella lacticifex sp. nov., isolated from rumen of cow.</title>
        <authorList>
            <person name="Shinkai T."/>
            <person name="Ikeyama N."/>
            <person name="Kumagai M."/>
            <person name="Ohmori H."/>
            <person name="Sakamoto M."/>
            <person name="Ohkuma M."/>
            <person name="Mitsumori M."/>
        </authorList>
    </citation>
    <scope>NUCLEOTIDE SEQUENCE</scope>
    <source>
        <strain evidence="5">DSM 11371</strain>
    </source>
</reference>
<evidence type="ECO:0000256" key="2">
    <source>
        <dbReference type="ARBA" id="ARBA00023125"/>
    </source>
</evidence>
<evidence type="ECO:0000313" key="5">
    <source>
        <dbReference type="EMBL" id="GJG27597.1"/>
    </source>
</evidence>
<dbReference type="PROSITE" id="PS01124">
    <property type="entry name" value="HTH_ARAC_FAMILY_2"/>
    <property type="match status" value="1"/>
</dbReference>
<proteinExistence type="predicted"/>
<dbReference type="AlphaFoldDB" id="A0AA37HW84"/>
<evidence type="ECO:0000256" key="3">
    <source>
        <dbReference type="ARBA" id="ARBA00023163"/>
    </source>
</evidence>
<dbReference type="Pfam" id="PF12833">
    <property type="entry name" value="HTH_18"/>
    <property type="match status" value="1"/>
</dbReference>
<feature type="domain" description="HTH araC/xylS-type" evidence="4">
    <location>
        <begin position="187"/>
        <end position="285"/>
    </location>
</feature>
<dbReference type="InterPro" id="IPR018060">
    <property type="entry name" value="HTH_AraC"/>
</dbReference>
<dbReference type="PANTHER" id="PTHR43280">
    <property type="entry name" value="ARAC-FAMILY TRANSCRIPTIONAL REGULATOR"/>
    <property type="match status" value="1"/>
</dbReference>
<dbReference type="GO" id="GO:0003700">
    <property type="term" value="F:DNA-binding transcription factor activity"/>
    <property type="evidence" value="ECO:0007669"/>
    <property type="project" value="InterPro"/>
</dbReference>
<dbReference type="PANTHER" id="PTHR43280:SF2">
    <property type="entry name" value="HTH-TYPE TRANSCRIPTIONAL REGULATOR EXSA"/>
    <property type="match status" value="1"/>
</dbReference>
<accession>A0AA37HW84</accession>
<dbReference type="Proteomes" id="UP000887043">
    <property type="component" value="Unassembled WGS sequence"/>
</dbReference>
<dbReference type="SMART" id="SM00342">
    <property type="entry name" value="HTH_ARAC"/>
    <property type="match status" value="1"/>
</dbReference>
<keyword evidence="2" id="KW-0238">DNA-binding</keyword>
<evidence type="ECO:0000313" key="6">
    <source>
        <dbReference type="Proteomes" id="UP000887043"/>
    </source>
</evidence>
<dbReference type="SUPFAM" id="SSF46689">
    <property type="entry name" value="Homeodomain-like"/>
    <property type="match status" value="2"/>
</dbReference>
<evidence type="ECO:0000256" key="1">
    <source>
        <dbReference type="ARBA" id="ARBA00023015"/>
    </source>
</evidence>
<dbReference type="RefSeq" id="WP_006282890.1">
    <property type="nucleotide sequence ID" value="NZ_BPTR01000001.1"/>
</dbReference>
<sequence length="286" mass="33718">MRPILNNSLNLLVGQYCSENDSEVGFRLHRLAAGESMRVLPTTKSRFIYVFSGHLRFSIIQEVFEEVSEGYFAFVSNEFDVCLQATQVTEVIILQTGFIETLCHWLKFSHPEDDKQPTMFFHKQQTAYNSPQLVRNILRTVYSYIKMDMVYSAIYRLKECELFIVLNSQFSNHDFLKLFQVTHDNSSDFKTKVKLLADQETSITIIAEKMGLERSHFHRLFKKEFNETPQVWLQKRKAERILYYIHNTNMPLKQVADELNFSSQTHLNEFCKKHFGMTARILREQL</sequence>
<protein>
    <submittedName>
        <fullName evidence="5">AraC family transcriptional regulator</fullName>
    </submittedName>
</protein>
<name>A0AA37HW84_SEGBR</name>